<name>A0A1E3NQ37_9ASCO</name>
<dbReference type="OrthoDB" id="4031013at2759"/>
<accession>A0A1E3NQ37</accession>
<proteinExistence type="predicted"/>
<keyword evidence="3" id="KW-1185">Reference proteome</keyword>
<evidence type="ECO:0000313" key="2">
    <source>
        <dbReference type="EMBL" id="ODQ48217.1"/>
    </source>
</evidence>
<organism evidence="2 3">
    <name type="scientific">Pichia membranifaciens NRRL Y-2026</name>
    <dbReference type="NCBI Taxonomy" id="763406"/>
    <lineage>
        <taxon>Eukaryota</taxon>
        <taxon>Fungi</taxon>
        <taxon>Dikarya</taxon>
        <taxon>Ascomycota</taxon>
        <taxon>Saccharomycotina</taxon>
        <taxon>Pichiomycetes</taxon>
        <taxon>Pichiales</taxon>
        <taxon>Pichiaceae</taxon>
        <taxon>Pichia</taxon>
    </lineage>
</organism>
<sequence length="253" mass="27732">MDRENAHGATKDGHGDLYGGTGSMPLVDDMQGMRVSYQGSSASQPQMQHPGVTAAVGYPGLGVDVGVVPAAAYATEKTFNYVNDCTLTIGNTPSGFTMLMIHITGTPFFGVGAVYSTSAVELTDAEIHYNSKDDFLLDESIDPTSALPLHVDKDRRLHKVSLYKVEETGEYRIDFVKMSKTGIPELDAQDAWKDLDDMADPEARRRQIELVMQFTELLKHSRDEPDIMLVGRIPSGYPELQPCVGTVVFKRAQ</sequence>
<evidence type="ECO:0000256" key="1">
    <source>
        <dbReference type="SAM" id="MobiDB-lite"/>
    </source>
</evidence>
<evidence type="ECO:0000313" key="3">
    <source>
        <dbReference type="Proteomes" id="UP000094455"/>
    </source>
</evidence>
<protein>
    <submittedName>
        <fullName evidence="2">Uncharacterized protein</fullName>
    </submittedName>
</protein>
<dbReference type="GeneID" id="30180807"/>
<dbReference type="RefSeq" id="XP_019019330.1">
    <property type="nucleotide sequence ID" value="XM_019164120.1"/>
</dbReference>
<dbReference type="EMBL" id="KV454002">
    <property type="protein sequence ID" value="ODQ48217.1"/>
    <property type="molecule type" value="Genomic_DNA"/>
</dbReference>
<reference evidence="2 3" key="1">
    <citation type="journal article" date="2016" name="Proc. Natl. Acad. Sci. U.S.A.">
        <title>Comparative genomics of biotechnologically important yeasts.</title>
        <authorList>
            <person name="Riley R."/>
            <person name="Haridas S."/>
            <person name="Wolfe K.H."/>
            <person name="Lopes M.R."/>
            <person name="Hittinger C.T."/>
            <person name="Goeker M."/>
            <person name="Salamov A.A."/>
            <person name="Wisecaver J.H."/>
            <person name="Long T.M."/>
            <person name="Calvey C.H."/>
            <person name="Aerts A.L."/>
            <person name="Barry K.W."/>
            <person name="Choi C."/>
            <person name="Clum A."/>
            <person name="Coughlan A.Y."/>
            <person name="Deshpande S."/>
            <person name="Douglass A.P."/>
            <person name="Hanson S.J."/>
            <person name="Klenk H.-P."/>
            <person name="LaButti K.M."/>
            <person name="Lapidus A."/>
            <person name="Lindquist E.A."/>
            <person name="Lipzen A.M."/>
            <person name="Meier-Kolthoff J.P."/>
            <person name="Ohm R.A."/>
            <person name="Otillar R.P."/>
            <person name="Pangilinan J.L."/>
            <person name="Peng Y."/>
            <person name="Rokas A."/>
            <person name="Rosa C.A."/>
            <person name="Scheuner C."/>
            <person name="Sibirny A.A."/>
            <person name="Slot J.C."/>
            <person name="Stielow J.B."/>
            <person name="Sun H."/>
            <person name="Kurtzman C.P."/>
            <person name="Blackwell M."/>
            <person name="Grigoriev I.V."/>
            <person name="Jeffries T.W."/>
        </authorList>
    </citation>
    <scope>NUCLEOTIDE SEQUENCE [LARGE SCALE GENOMIC DNA]</scope>
    <source>
        <strain evidence="2 3">NRRL Y-2026</strain>
    </source>
</reference>
<dbReference type="Proteomes" id="UP000094455">
    <property type="component" value="Unassembled WGS sequence"/>
</dbReference>
<feature type="region of interest" description="Disordered" evidence="1">
    <location>
        <begin position="1"/>
        <end position="20"/>
    </location>
</feature>
<feature type="compositionally biased region" description="Basic and acidic residues" evidence="1">
    <location>
        <begin position="1"/>
        <end position="15"/>
    </location>
</feature>
<gene>
    <name evidence="2" type="ORF">PICMEDRAFT_72189</name>
</gene>
<dbReference type="AlphaFoldDB" id="A0A1E3NQ37"/>